<dbReference type="Pfam" id="PF14833">
    <property type="entry name" value="NAD_binding_11"/>
    <property type="match status" value="1"/>
</dbReference>
<evidence type="ECO:0000259" key="4">
    <source>
        <dbReference type="Pfam" id="PF03446"/>
    </source>
</evidence>
<dbReference type="Proteomes" id="UP000198844">
    <property type="component" value="Unassembled WGS sequence"/>
</dbReference>
<dbReference type="Gene3D" id="1.10.1040.10">
    <property type="entry name" value="N-(1-d-carboxylethyl)-l-norvaline Dehydrogenase, domain 2"/>
    <property type="match status" value="1"/>
</dbReference>
<feature type="domain" description="3-hydroxyisobutyrate dehydrogenase-like NAD-binding" evidence="5">
    <location>
        <begin position="177"/>
        <end position="296"/>
    </location>
</feature>
<dbReference type="PANTHER" id="PTHR43580">
    <property type="entry name" value="OXIDOREDUCTASE GLYR1-RELATED"/>
    <property type="match status" value="1"/>
</dbReference>
<dbReference type="OrthoDB" id="9777604at2"/>
<accession>A0A1I7ERX3</accession>
<evidence type="ECO:0000256" key="1">
    <source>
        <dbReference type="ARBA" id="ARBA00023002"/>
    </source>
</evidence>
<evidence type="ECO:0000256" key="3">
    <source>
        <dbReference type="PIRSR" id="PIRSR000103-1"/>
    </source>
</evidence>
<dbReference type="InterPro" id="IPR008927">
    <property type="entry name" value="6-PGluconate_DH-like_C_sf"/>
</dbReference>
<dbReference type="InterPro" id="IPR029154">
    <property type="entry name" value="HIBADH-like_NADP-bd"/>
</dbReference>
<dbReference type="SUPFAM" id="SSF48179">
    <property type="entry name" value="6-phosphogluconate dehydrogenase C-terminal domain-like"/>
    <property type="match status" value="1"/>
</dbReference>
<dbReference type="RefSeq" id="WP_093647585.1">
    <property type="nucleotide sequence ID" value="NZ_FPBH01000062.1"/>
</dbReference>
<dbReference type="EMBL" id="FPBH01000062">
    <property type="protein sequence ID" value="SFU26661.1"/>
    <property type="molecule type" value="Genomic_DNA"/>
</dbReference>
<dbReference type="AlphaFoldDB" id="A0A1I7ERX3"/>
<dbReference type="GO" id="GO:0051287">
    <property type="term" value="F:NAD binding"/>
    <property type="evidence" value="ECO:0007669"/>
    <property type="project" value="InterPro"/>
</dbReference>
<organism evidence="6 7">
    <name type="scientific">Paraburkholderia aspalathi</name>
    <dbReference type="NCBI Taxonomy" id="1324617"/>
    <lineage>
        <taxon>Bacteria</taxon>
        <taxon>Pseudomonadati</taxon>
        <taxon>Pseudomonadota</taxon>
        <taxon>Betaproteobacteria</taxon>
        <taxon>Burkholderiales</taxon>
        <taxon>Burkholderiaceae</taxon>
        <taxon>Paraburkholderia</taxon>
    </lineage>
</organism>
<dbReference type="InterPro" id="IPR015815">
    <property type="entry name" value="HIBADH-related"/>
</dbReference>
<reference evidence="6 7" key="1">
    <citation type="submission" date="2016-10" db="EMBL/GenBank/DDBJ databases">
        <authorList>
            <person name="de Groot N.N."/>
        </authorList>
    </citation>
    <scope>NUCLEOTIDE SEQUENCE [LARGE SCALE GENOMIC DNA]</scope>
    <source>
        <strain evidence="6 7">LMG 27731</strain>
    </source>
</reference>
<evidence type="ECO:0000313" key="6">
    <source>
        <dbReference type="EMBL" id="SFU26661.1"/>
    </source>
</evidence>
<keyword evidence="1" id="KW-0560">Oxidoreductase</keyword>
<dbReference type="PANTHER" id="PTHR43580:SF2">
    <property type="entry name" value="CYTOKINE-LIKE NUCLEAR FACTOR N-PAC"/>
    <property type="match status" value="1"/>
</dbReference>
<name>A0A1I7ERX3_9BURK</name>
<sequence>MTSTTEGAESRAQEEVGFIGLGGMGQPMALNLAKAGTKLVVWNRSTERTEPLRAIGARVTESADEVFRQTKTVILMLSDSSVIDAVLGSGTPAFASRVAGHTIISMSSVAPDYSRGLAASIHAAGGRYVEAPVSGSRKPAEAGHLVSLLGGDPEIVAKIRPMLAPMCRASVICGPIGNALLMKLAVNLYANTMLVGLSEAMHFADRNGLDLNTFKAAIDSGPMACDVTSVKIPKLVERDFAVQAATADAFSSCQLIADAARAAGIASPLLDLSRKLYAESVELGNGRLDMMSVIRSIEARTANLGRCCEEASCPACNVVH</sequence>
<dbReference type="GO" id="GO:0050661">
    <property type="term" value="F:NADP binding"/>
    <property type="evidence" value="ECO:0007669"/>
    <property type="project" value="InterPro"/>
</dbReference>
<feature type="domain" description="6-phosphogluconate dehydrogenase NADP-binding" evidence="4">
    <location>
        <begin position="15"/>
        <end position="171"/>
    </location>
</feature>
<evidence type="ECO:0000313" key="7">
    <source>
        <dbReference type="Proteomes" id="UP000198844"/>
    </source>
</evidence>
<dbReference type="InterPro" id="IPR006115">
    <property type="entry name" value="6PGDH_NADP-bd"/>
</dbReference>
<evidence type="ECO:0000259" key="5">
    <source>
        <dbReference type="Pfam" id="PF14833"/>
    </source>
</evidence>
<dbReference type="Gene3D" id="3.40.50.720">
    <property type="entry name" value="NAD(P)-binding Rossmann-like Domain"/>
    <property type="match status" value="1"/>
</dbReference>
<evidence type="ECO:0000256" key="2">
    <source>
        <dbReference type="ARBA" id="ARBA00023027"/>
    </source>
</evidence>
<dbReference type="InterPro" id="IPR051265">
    <property type="entry name" value="HIBADH-related_NP60_sf"/>
</dbReference>
<dbReference type="Pfam" id="PF03446">
    <property type="entry name" value="NAD_binding_2"/>
    <property type="match status" value="1"/>
</dbReference>
<feature type="active site" evidence="3">
    <location>
        <position position="183"/>
    </location>
</feature>
<dbReference type="PROSITE" id="PS00895">
    <property type="entry name" value="3_HYDROXYISOBUT_DH"/>
    <property type="match status" value="1"/>
</dbReference>
<protein>
    <submittedName>
        <fullName evidence="6">3-hydroxyisobutyrate dehydrogenase</fullName>
    </submittedName>
</protein>
<dbReference type="InterPro" id="IPR002204">
    <property type="entry name" value="3-OH-isobutyrate_DH-rel_CS"/>
</dbReference>
<dbReference type="InterPro" id="IPR013328">
    <property type="entry name" value="6PGD_dom2"/>
</dbReference>
<dbReference type="GO" id="GO:0016054">
    <property type="term" value="P:organic acid catabolic process"/>
    <property type="evidence" value="ECO:0007669"/>
    <property type="project" value="UniProtKB-ARBA"/>
</dbReference>
<dbReference type="SUPFAM" id="SSF51735">
    <property type="entry name" value="NAD(P)-binding Rossmann-fold domains"/>
    <property type="match status" value="1"/>
</dbReference>
<dbReference type="InterPro" id="IPR036291">
    <property type="entry name" value="NAD(P)-bd_dom_sf"/>
</dbReference>
<gene>
    <name evidence="6" type="ORF">SAMN05192563_106224</name>
</gene>
<dbReference type="PIRSF" id="PIRSF000103">
    <property type="entry name" value="HIBADH"/>
    <property type="match status" value="1"/>
</dbReference>
<dbReference type="GO" id="GO:0016491">
    <property type="term" value="F:oxidoreductase activity"/>
    <property type="evidence" value="ECO:0007669"/>
    <property type="project" value="UniProtKB-KW"/>
</dbReference>
<proteinExistence type="predicted"/>
<keyword evidence="2" id="KW-0520">NAD</keyword>